<evidence type="ECO:0000313" key="1">
    <source>
        <dbReference type="EMBL" id="TWT71444.1"/>
    </source>
</evidence>
<organism evidence="1 2">
    <name type="scientific">Crateriforma conspicua</name>
    <dbReference type="NCBI Taxonomy" id="2527996"/>
    <lineage>
        <taxon>Bacteria</taxon>
        <taxon>Pseudomonadati</taxon>
        <taxon>Planctomycetota</taxon>
        <taxon>Planctomycetia</taxon>
        <taxon>Planctomycetales</taxon>
        <taxon>Planctomycetaceae</taxon>
        <taxon>Crateriforma</taxon>
    </lineage>
</organism>
<comment type="caution">
    <text evidence="1">The sequence shown here is derived from an EMBL/GenBank/DDBJ whole genome shotgun (WGS) entry which is preliminary data.</text>
</comment>
<dbReference type="Proteomes" id="UP000317238">
    <property type="component" value="Unassembled WGS sequence"/>
</dbReference>
<reference evidence="1 2" key="1">
    <citation type="submission" date="2019-02" db="EMBL/GenBank/DDBJ databases">
        <title>Deep-cultivation of Planctomycetes and their phenomic and genomic characterization uncovers novel biology.</title>
        <authorList>
            <person name="Wiegand S."/>
            <person name="Jogler M."/>
            <person name="Boedeker C."/>
            <person name="Pinto D."/>
            <person name="Vollmers J."/>
            <person name="Rivas-Marin E."/>
            <person name="Kohn T."/>
            <person name="Peeters S.H."/>
            <person name="Heuer A."/>
            <person name="Rast P."/>
            <person name="Oberbeckmann S."/>
            <person name="Bunk B."/>
            <person name="Jeske O."/>
            <person name="Meyerdierks A."/>
            <person name="Storesund J.E."/>
            <person name="Kallscheuer N."/>
            <person name="Luecker S."/>
            <person name="Lage O.M."/>
            <person name="Pohl T."/>
            <person name="Merkel B.J."/>
            <person name="Hornburger P."/>
            <person name="Mueller R.-W."/>
            <person name="Bruemmer F."/>
            <person name="Labrenz M."/>
            <person name="Spormann A.M."/>
            <person name="Op Den Camp H."/>
            <person name="Overmann J."/>
            <person name="Amann R."/>
            <person name="Jetten M.S.M."/>
            <person name="Mascher T."/>
            <person name="Medema M.H."/>
            <person name="Devos D.P."/>
            <person name="Kaster A.-K."/>
            <person name="Ovreas L."/>
            <person name="Rohde M."/>
            <person name="Galperin M.Y."/>
            <person name="Jogler C."/>
        </authorList>
    </citation>
    <scope>NUCLEOTIDE SEQUENCE [LARGE SCALE GENOMIC DNA]</scope>
    <source>
        <strain evidence="1 2">Pan14r</strain>
    </source>
</reference>
<keyword evidence="2" id="KW-1185">Reference proteome</keyword>
<proteinExistence type="predicted"/>
<protein>
    <submittedName>
        <fullName evidence="1">Uncharacterized protein</fullName>
    </submittedName>
</protein>
<accession>A0A5C5Y8C5</accession>
<name>A0A5C5Y8C5_9PLAN</name>
<dbReference type="EMBL" id="SJPL01000001">
    <property type="protein sequence ID" value="TWT71444.1"/>
    <property type="molecule type" value="Genomic_DNA"/>
</dbReference>
<dbReference type="AlphaFoldDB" id="A0A5C5Y8C5"/>
<evidence type="ECO:0000313" key="2">
    <source>
        <dbReference type="Proteomes" id="UP000317238"/>
    </source>
</evidence>
<gene>
    <name evidence="1" type="ORF">Pan14r_37540</name>
</gene>
<sequence>MARKFTLGSEPLGLQKLFYFAVFSAPPRILGSLLLVGRESVFGKTIALSPF</sequence>